<protein>
    <submittedName>
        <fullName evidence="1">EscU/YscU/HrcU family type III secretion system export apparatus switch protein</fullName>
    </submittedName>
</protein>
<dbReference type="EMBL" id="JBHLUX010000038">
    <property type="protein sequence ID" value="MFC0472041.1"/>
    <property type="molecule type" value="Genomic_DNA"/>
</dbReference>
<accession>A0ABV6KFF3</accession>
<dbReference type="InterPro" id="IPR029025">
    <property type="entry name" value="T3SS_substrate_exporter_C"/>
</dbReference>
<evidence type="ECO:0000313" key="1">
    <source>
        <dbReference type="EMBL" id="MFC0472041.1"/>
    </source>
</evidence>
<evidence type="ECO:0000313" key="2">
    <source>
        <dbReference type="Proteomes" id="UP001589838"/>
    </source>
</evidence>
<dbReference type="Proteomes" id="UP001589838">
    <property type="component" value="Unassembled WGS sequence"/>
</dbReference>
<dbReference type="SUPFAM" id="SSF160544">
    <property type="entry name" value="EscU C-terminal domain-like"/>
    <property type="match status" value="1"/>
</dbReference>
<organism evidence="1 2">
    <name type="scientific">Halalkalibacter kiskunsagensis</name>
    <dbReference type="NCBI Taxonomy" id="1548599"/>
    <lineage>
        <taxon>Bacteria</taxon>
        <taxon>Bacillati</taxon>
        <taxon>Bacillota</taxon>
        <taxon>Bacilli</taxon>
        <taxon>Bacillales</taxon>
        <taxon>Bacillaceae</taxon>
        <taxon>Halalkalibacter</taxon>
    </lineage>
</organism>
<sequence>MLHSYIQNHSEKKIQSTKQYKSFSLTTGQLFHGRITNIFPSHIQEDASLVDVLAELELNQAIPQELYEVVAEVFAFIYRIDRNV</sequence>
<dbReference type="RefSeq" id="WP_335961065.1">
    <property type="nucleotide sequence ID" value="NZ_JAXBLX010000014.1"/>
</dbReference>
<comment type="caution">
    <text evidence="1">The sequence shown here is derived from an EMBL/GenBank/DDBJ whole genome shotgun (WGS) entry which is preliminary data.</text>
</comment>
<name>A0ABV6KFF3_9BACI</name>
<proteinExistence type="predicted"/>
<gene>
    <name evidence="1" type="ORF">ACFFHM_16425</name>
</gene>
<keyword evidence="2" id="KW-1185">Reference proteome</keyword>
<dbReference type="Gene3D" id="3.40.1690.10">
    <property type="entry name" value="secretion proteins EscU"/>
    <property type="match status" value="1"/>
</dbReference>
<reference evidence="1 2" key="1">
    <citation type="submission" date="2024-09" db="EMBL/GenBank/DDBJ databases">
        <authorList>
            <person name="Sun Q."/>
            <person name="Mori K."/>
        </authorList>
    </citation>
    <scope>NUCLEOTIDE SEQUENCE [LARGE SCALE GENOMIC DNA]</scope>
    <source>
        <strain evidence="1 2">NCAIM B.02610</strain>
    </source>
</reference>